<dbReference type="RefSeq" id="WP_083074617.1">
    <property type="nucleotide sequence ID" value="NZ_AP022615.1"/>
</dbReference>
<organism evidence="1 2">
    <name type="scientific">Mycobacterium heidelbergense</name>
    <dbReference type="NCBI Taxonomy" id="53376"/>
    <lineage>
        <taxon>Bacteria</taxon>
        <taxon>Bacillati</taxon>
        <taxon>Actinomycetota</taxon>
        <taxon>Actinomycetes</taxon>
        <taxon>Mycobacteriales</taxon>
        <taxon>Mycobacteriaceae</taxon>
        <taxon>Mycobacterium</taxon>
        <taxon>Mycobacterium simiae complex</taxon>
    </lineage>
</organism>
<dbReference type="Proteomes" id="UP000192566">
    <property type="component" value="Unassembled WGS sequence"/>
</dbReference>
<dbReference type="OrthoDB" id="5188615at2"/>
<protein>
    <submittedName>
        <fullName evidence="1">Uncharacterized protein</fullName>
    </submittedName>
</protein>
<sequence length="177" mass="19553">MAARHIYVDETKHGGYLVAATIIVGDELGPARAVVQDLLKPGQQHLHMKDEADGRKESIAKVLVAAGLRTTVYDAGRRHRTQLQARAACLRALVADLAVSDADTLIVLDQDETLVHFDRQLLYRAVRAAGREATLRYEHRRAATEGLLGIPDAFAWCWAKGGRWRSHIRAVISVKSV</sequence>
<gene>
    <name evidence="1" type="ORF">BST25_13870</name>
</gene>
<accession>A0A1X0DKQ0</accession>
<dbReference type="EMBL" id="MVHR01000018">
    <property type="protein sequence ID" value="ORA72915.1"/>
    <property type="molecule type" value="Genomic_DNA"/>
</dbReference>
<keyword evidence="2" id="KW-1185">Reference proteome</keyword>
<comment type="caution">
    <text evidence="1">The sequence shown here is derived from an EMBL/GenBank/DDBJ whole genome shotgun (WGS) entry which is preliminary data.</text>
</comment>
<reference evidence="1 2" key="1">
    <citation type="submission" date="2017-02" db="EMBL/GenBank/DDBJ databases">
        <title>The new phylogeny of genus Mycobacterium.</title>
        <authorList>
            <person name="Tortoli E."/>
            <person name="Trovato A."/>
            <person name="Cirillo D.M."/>
        </authorList>
    </citation>
    <scope>NUCLEOTIDE SEQUENCE [LARGE SCALE GENOMIC DNA]</scope>
    <source>
        <strain evidence="1 2">DSM 44471</strain>
    </source>
</reference>
<evidence type="ECO:0000313" key="1">
    <source>
        <dbReference type="EMBL" id="ORA72915.1"/>
    </source>
</evidence>
<name>A0A1X0DKQ0_MYCHE</name>
<proteinExistence type="predicted"/>
<evidence type="ECO:0000313" key="2">
    <source>
        <dbReference type="Proteomes" id="UP000192566"/>
    </source>
</evidence>
<dbReference type="AlphaFoldDB" id="A0A1X0DKQ0"/>